<dbReference type="SUPFAM" id="SSF47616">
    <property type="entry name" value="GST C-terminal domain-like"/>
    <property type="match status" value="1"/>
</dbReference>
<proteinExistence type="inferred from homology"/>
<accession>A0A8S1E7F7</accession>
<dbReference type="InterPro" id="IPR033468">
    <property type="entry name" value="Metaxin_GST"/>
</dbReference>
<dbReference type="EMBL" id="CADEPM010000001">
    <property type="protein sequence ID" value="CAB3397461.1"/>
    <property type="molecule type" value="Genomic_DNA"/>
</dbReference>
<dbReference type="SFLD" id="SFLDS00019">
    <property type="entry name" value="Glutathione_Transferase_(cytos"/>
    <property type="match status" value="1"/>
</dbReference>
<dbReference type="Pfam" id="PF17171">
    <property type="entry name" value="GST_C_6"/>
    <property type="match status" value="1"/>
</dbReference>
<dbReference type="CDD" id="cd03080">
    <property type="entry name" value="GST_N_Metaxin_like"/>
    <property type="match status" value="1"/>
</dbReference>
<dbReference type="InterPro" id="IPR040079">
    <property type="entry name" value="Glutathione_S-Trfase"/>
</dbReference>
<dbReference type="Pfam" id="PF17172">
    <property type="entry name" value="GST_N_4"/>
    <property type="match status" value="1"/>
</dbReference>
<feature type="domain" description="Thioredoxin-like fold" evidence="3">
    <location>
        <begin position="64"/>
        <end position="151"/>
    </location>
</feature>
<evidence type="ECO:0000313" key="5">
    <source>
        <dbReference type="Proteomes" id="UP000494206"/>
    </source>
</evidence>
<dbReference type="GO" id="GO:0005737">
    <property type="term" value="C:cytoplasm"/>
    <property type="evidence" value="ECO:0007669"/>
    <property type="project" value="TreeGrafter"/>
</dbReference>
<dbReference type="PANTHER" id="PTHR12289">
    <property type="entry name" value="METAXIN RELATED"/>
    <property type="match status" value="1"/>
</dbReference>
<evidence type="ECO:0000256" key="1">
    <source>
        <dbReference type="ARBA" id="ARBA00006475"/>
    </source>
</evidence>
<organism evidence="4 5">
    <name type="scientific">Caenorhabditis bovis</name>
    <dbReference type="NCBI Taxonomy" id="2654633"/>
    <lineage>
        <taxon>Eukaryota</taxon>
        <taxon>Metazoa</taxon>
        <taxon>Ecdysozoa</taxon>
        <taxon>Nematoda</taxon>
        <taxon>Chromadorea</taxon>
        <taxon>Rhabditida</taxon>
        <taxon>Rhabditina</taxon>
        <taxon>Rhabditomorpha</taxon>
        <taxon>Rhabditoidea</taxon>
        <taxon>Rhabditidae</taxon>
        <taxon>Peloderinae</taxon>
        <taxon>Caenorhabditis</taxon>
    </lineage>
</organism>
<dbReference type="Gene3D" id="1.20.1050.10">
    <property type="match status" value="1"/>
</dbReference>
<dbReference type="InterPro" id="IPR036282">
    <property type="entry name" value="Glutathione-S-Trfase_C_sf"/>
</dbReference>
<sequence length="280" mass="32252">MVCCDCPITNVLIIGGIAYFIYKMFIQSTPRISSKPEVRKKDYKKDTVYLYQFPRVKNCPNLSPFCLKIEILCRAFGIDYEVINVVRQRSRNGTLPFIELNGEHIADSDLIEVRLREHFKIPSLPPAEEAHAVAISRMADNHLFYLGIVFKIQCDEFHKMIINMVEMPSFVKSAVGPLVKRRFSSKVYARAKAAIGDFEPHEREMLLKRDLKAIEDSIKGKFLFGDKIAPVDATVFGQLASVYYLFPTRFSEILDGEFPKIVEYMDRVKNEIYPNDFISE</sequence>
<comment type="similarity">
    <text evidence="1">Belongs to the FAX family.</text>
</comment>
<dbReference type="SFLD" id="SFLDG01180">
    <property type="entry name" value="SUF1"/>
    <property type="match status" value="1"/>
</dbReference>
<feature type="domain" description="Metaxin glutathione S-transferase" evidence="2">
    <location>
        <begin position="208"/>
        <end position="268"/>
    </location>
</feature>
<comment type="caution">
    <text evidence="4">The sequence shown here is derived from an EMBL/GenBank/DDBJ whole genome shotgun (WGS) entry which is preliminary data.</text>
</comment>
<dbReference type="SFLD" id="SFLDG01200">
    <property type="entry name" value="SUF1.1"/>
    <property type="match status" value="1"/>
</dbReference>
<evidence type="ECO:0000313" key="4">
    <source>
        <dbReference type="EMBL" id="CAB3397461.1"/>
    </source>
</evidence>
<dbReference type="SUPFAM" id="SSF52833">
    <property type="entry name" value="Thioredoxin-like"/>
    <property type="match status" value="1"/>
</dbReference>
<dbReference type="InterPro" id="IPR050931">
    <property type="entry name" value="Mito_Protein_Transport_Metaxin"/>
</dbReference>
<dbReference type="InterPro" id="IPR012336">
    <property type="entry name" value="Thioredoxin-like_fold"/>
</dbReference>
<dbReference type="Proteomes" id="UP000494206">
    <property type="component" value="Unassembled WGS sequence"/>
</dbReference>
<evidence type="ECO:0000259" key="2">
    <source>
        <dbReference type="Pfam" id="PF17171"/>
    </source>
</evidence>
<dbReference type="PANTHER" id="PTHR12289:SF32">
    <property type="entry name" value="GST_C_6 DOMAIN-CONTAINING PROTEIN"/>
    <property type="match status" value="1"/>
</dbReference>
<dbReference type="OrthoDB" id="5809458at2759"/>
<name>A0A8S1E7F7_9PELO</name>
<dbReference type="AlphaFoldDB" id="A0A8S1E7F7"/>
<gene>
    <name evidence="4" type="ORF">CBOVIS_LOCUS865</name>
</gene>
<reference evidence="4 5" key="1">
    <citation type="submission" date="2020-04" db="EMBL/GenBank/DDBJ databases">
        <authorList>
            <person name="Laetsch R D."/>
            <person name="Stevens L."/>
            <person name="Kumar S."/>
            <person name="Blaxter L. M."/>
        </authorList>
    </citation>
    <scope>NUCLEOTIDE SEQUENCE [LARGE SCALE GENOMIC DNA]</scope>
</reference>
<dbReference type="CDD" id="cd03193">
    <property type="entry name" value="GST_C_Metaxin"/>
    <property type="match status" value="1"/>
</dbReference>
<dbReference type="Gene3D" id="3.40.30.10">
    <property type="entry name" value="Glutaredoxin"/>
    <property type="match status" value="1"/>
</dbReference>
<evidence type="ECO:0000259" key="3">
    <source>
        <dbReference type="Pfam" id="PF17172"/>
    </source>
</evidence>
<protein>
    <submittedName>
        <fullName evidence="4">Uncharacterized protein</fullName>
    </submittedName>
</protein>
<keyword evidence="5" id="KW-1185">Reference proteome</keyword>
<dbReference type="InterPro" id="IPR026928">
    <property type="entry name" value="FAX/IsoI-like"/>
</dbReference>
<dbReference type="InterPro" id="IPR036249">
    <property type="entry name" value="Thioredoxin-like_sf"/>
</dbReference>